<name>A0A0S2QDM1_ECOLX</name>
<keyword evidence="2" id="KW-1003">Cell membrane</keyword>
<organism evidence="8">
    <name type="scientific">Escherichia coli</name>
    <dbReference type="NCBI Taxonomy" id="562"/>
    <lineage>
        <taxon>Bacteria</taxon>
        <taxon>Pseudomonadati</taxon>
        <taxon>Pseudomonadota</taxon>
        <taxon>Gammaproteobacteria</taxon>
        <taxon>Enterobacterales</taxon>
        <taxon>Enterobacteriaceae</taxon>
        <taxon>Escherichia</taxon>
    </lineage>
</organism>
<accession>A0A0S2QDM1</accession>
<feature type="transmembrane region" description="Helical" evidence="7">
    <location>
        <begin position="301"/>
        <end position="325"/>
    </location>
</feature>
<feature type="transmembrane region" description="Helical" evidence="7">
    <location>
        <begin position="20"/>
        <end position="40"/>
    </location>
</feature>
<sequence length="424" mass="47327">MQNKASRVKNYFHSKVIPFFLRGGGAALSFISTILVSRYLGAHDSGIYYVSLNIISVLSVVANFGFNTMILKQVSDQYIDKSRESILISSSLYCALAIAFLFFALIFLIANVNGEKDLYWTLLLMSPAIFFMACSNSFASYLQAKERFTPMVIIQSFAVPAILIFCIWLLHFLNTIDYNKIIIISSIYLLSCILVFIYAICSAKAEGDFQFLKCSIKFKHGTFKYAMINIIIIALSQGVVIINGYFLSYSELSKVIVAQKIALLFNFVTTTIVMLFIPKMINSFKNNKKEFFKIARKCKKIAIITNALMAIVVYITADYIISIYGESFDGASVNLKILVLFQLINAYCAVNGSILLYIDNENILLKIYVAALSISILIALTSPFLFGNSNVIACISLGLSVITVNVFSTIRLFFISPVKITNEG</sequence>
<feature type="transmembrane region" description="Helical" evidence="7">
    <location>
        <begin position="337"/>
        <end position="358"/>
    </location>
</feature>
<proteinExistence type="predicted"/>
<dbReference type="InterPro" id="IPR002797">
    <property type="entry name" value="Polysacc_synth"/>
</dbReference>
<dbReference type="GO" id="GO:0005886">
    <property type="term" value="C:plasma membrane"/>
    <property type="evidence" value="ECO:0007669"/>
    <property type="project" value="UniProtKB-SubCell"/>
</dbReference>
<feature type="transmembrane region" description="Helical" evidence="7">
    <location>
        <begin position="46"/>
        <end position="66"/>
    </location>
</feature>
<comment type="subcellular location">
    <subcellularLocation>
        <location evidence="1">Cell membrane</location>
        <topology evidence="1">Multi-pass membrane protein</topology>
    </subcellularLocation>
</comment>
<feature type="transmembrane region" description="Helical" evidence="7">
    <location>
        <begin position="365"/>
        <end position="384"/>
    </location>
</feature>
<keyword evidence="3 7" id="KW-0812">Transmembrane</keyword>
<keyword evidence="5 7" id="KW-0472">Membrane</keyword>
<feature type="transmembrane region" description="Helical" evidence="7">
    <location>
        <begin position="261"/>
        <end position="281"/>
    </location>
</feature>
<feature type="transmembrane region" description="Helical" evidence="7">
    <location>
        <begin position="390"/>
        <end position="414"/>
    </location>
</feature>
<feature type="transmembrane region" description="Helical" evidence="7">
    <location>
        <begin position="182"/>
        <end position="201"/>
    </location>
</feature>
<dbReference type="EMBL" id="KT207929">
    <property type="protein sequence ID" value="ALP13875.1"/>
    <property type="molecule type" value="Genomic_DNA"/>
</dbReference>
<evidence type="ECO:0000256" key="3">
    <source>
        <dbReference type="ARBA" id="ARBA00022692"/>
    </source>
</evidence>
<feature type="transmembrane region" description="Helical" evidence="7">
    <location>
        <begin position="118"/>
        <end position="139"/>
    </location>
</feature>
<feature type="transmembrane region" description="Helical" evidence="7">
    <location>
        <begin position="222"/>
        <end position="246"/>
    </location>
</feature>
<evidence type="ECO:0000256" key="4">
    <source>
        <dbReference type="ARBA" id="ARBA00022989"/>
    </source>
</evidence>
<dbReference type="RefSeq" id="WP_032235446.1">
    <property type="nucleotide sequence ID" value="NZ_JAGDHE010000002.1"/>
</dbReference>
<evidence type="ECO:0000256" key="2">
    <source>
        <dbReference type="ARBA" id="ARBA00022475"/>
    </source>
</evidence>
<dbReference type="PANTHER" id="PTHR30250">
    <property type="entry name" value="PST FAMILY PREDICTED COLANIC ACID TRANSPORTER"/>
    <property type="match status" value="1"/>
</dbReference>
<dbReference type="PANTHER" id="PTHR30250:SF11">
    <property type="entry name" value="O-ANTIGEN TRANSPORTER-RELATED"/>
    <property type="match status" value="1"/>
</dbReference>
<evidence type="ECO:0000313" key="8">
    <source>
        <dbReference type="EMBL" id="ALP13875.1"/>
    </source>
</evidence>
<protein>
    <recommendedName>
        <fullName evidence="6">Putative O-antigen transporter</fullName>
    </recommendedName>
</protein>
<feature type="transmembrane region" description="Helical" evidence="7">
    <location>
        <begin position="86"/>
        <end position="112"/>
    </location>
</feature>
<dbReference type="Pfam" id="PF01943">
    <property type="entry name" value="Polysacc_synt"/>
    <property type="match status" value="1"/>
</dbReference>
<keyword evidence="4 7" id="KW-1133">Transmembrane helix</keyword>
<dbReference type="InterPro" id="IPR050833">
    <property type="entry name" value="Poly_Biosynth_Transport"/>
</dbReference>
<evidence type="ECO:0000256" key="7">
    <source>
        <dbReference type="SAM" id="Phobius"/>
    </source>
</evidence>
<reference evidence="8" key="1">
    <citation type="journal article" date="2016" name="PLoS ONE">
        <title>Comparison of O-Antigen Gene Clusters of All O-Serogroups of Escherichia coli and Proposal for Adopting a New Nomenclature for O-Typing.</title>
        <authorList>
            <person name="DebRoy C."/>
            <person name="Fratamico P.M."/>
            <person name="Yan X."/>
            <person name="Baranzoni G."/>
            <person name="Liu Y."/>
            <person name="Needleman D.S."/>
            <person name="Tebbs R."/>
            <person name="O'Connell C.D."/>
            <person name="Allred A."/>
            <person name="Swimley M."/>
            <person name="Mwangi M."/>
            <person name="Kapur V."/>
            <person name="Raygoza Garay J.A."/>
            <person name="Roberts E.L."/>
            <person name="Katani R."/>
        </authorList>
    </citation>
    <scope>NUCLEOTIDE SEQUENCE</scope>
    <source>
        <strain evidence="8">7026N</strain>
    </source>
</reference>
<evidence type="ECO:0000256" key="1">
    <source>
        <dbReference type="ARBA" id="ARBA00004651"/>
    </source>
</evidence>
<feature type="transmembrane region" description="Helical" evidence="7">
    <location>
        <begin position="151"/>
        <end position="170"/>
    </location>
</feature>
<evidence type="ECO:0000256" key="6">
    <source>
        <dbReference type="ARBA" id="ARBA00049738"/>
    </source>
</evidence>
<evidence type="ECO:0000256" key="5">
    <source>
        <dbReference type="ARBA" id="ARBA00023136"/>
    </source>
</evidence>
<dbReference type="AlphaFoldDB" id="A0A0S2QDM1"/>